<evidence type="ECO:0000259" key="1">
    <source>
        <dbReference type="Pfam" id="PF05362"/>
    </source>
</evidence>
<dbReference type="SUPFAM" id="SSF54211">
    <property type="entry name" value="Ribosomal protein S5 domain 2-like"/>
    <property type="match status" value="1"/>
</dbReference>
<dbReference type="InterPro" id="IPR014721">
    <property type="entry name" value="Ribsml_uS5_D2-typ_fold_subgr"/>
</dbReference>
<reference evidence="2 3" key="1">
    <citation type="journal article" date="2017" name="Mol. Plant">
        <title>The Genome of Medicinal Plant Macleaya cordata Provides New Insights into Benzylisoquinoline Alkaloids Metabolism.</title>
        <authorList>
            <person name="Liu X."/>
            <person name="Liu Y."/>
            <person name="Huang P."/>
            <person name="Ma Y."/>
            <person name="Qing Z."/>
            <person name="Tang Q."/>
            <person name="Cao H."/>
            <person name="Cheng P."/>
            <person name="Zheng Y."/>
            <person name="Yuan Z."/>
            <person name="Zhou Y."/>
            <person name="Liu J."/>
            <person name="Tang Z."/>
            <person name="Zhuo Y."/>
            <person name="Zhang Y."/>
            <person name="Yu L."/>
            <person name="Huang J."/>
            <person name="Yang P."/>
            <person name="Peng Q."/>
            <person name="Zhang J."/>
            <person name="Jiang W."/>
            <person name="Zhang Z."/>
            <person name="Lin K."/>
            <person name="Ro D.K."/>
            <person name="Chen X."/>
            <person name="Xiong X."/>
            <person name="Shang Y."/>
            <person name="Huang S."/>
            <person name="Zeng J."/>
        </authorList>
    </citation>
    <scope>NUCLEOTIDE SEQUENCE [LARGE SCALE GENOMIC DNA]</scope>
    <source>
        <strain evidence="3">cv. BLH2017</strain>
        <tissue evidence="2">Root</tissue>
    </source>
</reference>
<dbReference type="InParanoid" id="A0A200QPQ9"/>
<keyword evidence="3" id="KW-1185">Reference proteome</keyword>
<comment type="caution">
    <text evidence="2">The sequence shown here is derived from an EMBL/GenBank/DDBJ whole genome shotgun (WGS) entry which is preliminary data.</text>
</comment>
<dbReference type="GO" id="GO:0000725">
    <property type="term" value="P:recombinational repair"/>
    <property type="evidence" value="ECO:0007669"/>
    <property type="project" value="TreeGrafter"/>
</dbReference>
<dbReference type="PANTHER" id="PTHR32472">
    <property type="entry name" value="DNA REPAIR PROTEIN RADA"/>
    <property type="match status" value="1"/>
</dbReference>
<dbReference type="STRING" id="56857.A0A200QPQ9"/>
<organism evidence="2 3">
    <name type="scientific">Macleaya cordata</name>
    <name type="common">Five-seeded plume-poppy</name>
    <name type="synonym">Bocconia cordata</name>
    <dbReference type="NCBI Taxonomy" id="56857"/>
    <lineage>
        <taxon>Eukaryota</taxon>
        <taxon>Viridiplantae</taxon>
        <taxon>Streptophyta</taxon>
        <taxon>Embryophyta</taxon>
        <taxon>Tracheophyta</taxon>
        <taxon>Spermatophyta</taxon>
        <taxon>Magnoliopsida</taxon>
        <taxon>Ranunculales</taxon>
        <taxon>Papaveraceae</taxon>
        <taxon>Papaveroideae</taxon>
        <taxon>Macleaya</taxon>
    </lineage>
</organism>
<dbReference type="EMBL" id="MVGT01001380">
    <property type="protein sequence ID" value="OVA12456.1"/>
    <property type="molecule type" value="Genomic_DNA"/>
</dbReference>
<dbReference type="InterPro" id="IPR008269">
    <property type="entry name" value="Lon_proteolytic"/>
</dbReference>
<dbReference type="InterPro" id="IPR020568">
    <property type="entry name" value="Ribosomal_Su5_D2-typ_SF"/>
</dbReference>
<accession>A0A200QPQ9</accession>
<dbReference type="OMA" id="NCFLEFP"/>
<dbReference type="GO" id="GO:0006508">
    <property type="term" value="P:proteolysis"/>
    <property type="evidence" value="ECO:0007669"/>
    <property type="project" value="InterPro"/>
</dbReference>
<name>A0A200QPQ9_MACCD</name>
<dbReference type="Pfam" id="PF05362">
    <property type="entry name" value="Lon_C"/>
    <property type="match status" value="1"/>
</dbReference>
<dbReference type="OrthoDB" id="41505at2759"/>
<dbReference type="Gene3D" id="3.30.230.10">
    <property type="match status" value="1"/>
</dbReference>
<gene>
    <name evidence="2" type="ORF">BVC80_1791g21</name>
</gene>
<sequence>MFVNCFLEFPVPNDVAFIGEIGLGGELRGVSRMEKRLNAVAKLGYKKCIVPKSVEKSLATLELGGMAIFGCKNLKEVINIVFRGN</sequence>
<dbReference type="AlphaFoldDB" id="A0A200QPQ9"/>
<dbReference type="GO" id="GO:0004176">
    <property type="term" value="F:ATP-dependent peptidase activity"/>
    <property type="evidence" value="ECO:0007669"/>
    <property type="project" value="InterPro"/>
</dbReference>
<dbReference type="GO" id="GO:0004252">
    <property type="term" value="F:serine-type endopeptidase activity"/>
    <property type="evidence" value="ECO:0007669"/>
    <property type="project" value="InterPro"/>
</dbReference>
<dbReference type="Proteomes" id="UP000195402">
    <property type="component" value="Unassembled WGS sequence"/>
</dbReference>
<evidence type="ECO:0000313" key="3">
    <source>
        <dbReference type="Proteomes" id="UP000195402"/>
    </source>
</evidence>
<evidence type="ECO:0000313" key="2">
    <source>
        <dbReference type="EMBL" id="OVA12456.1"/>
    </source>
</evidence>
<protein>
    <submittedName>
        <fullName evidence="2">DNA repair protein RadA</fullName>
    </submittedName>
</protein>
<proteinExistence type="predicted"/>
<dbReference type="PANTHER" id="PTHR32472:SF10">
    <property type="entry name" value="DNA REPAIR PROTEIN RADA-LIKE PROTEIN"/>
    <property type="match status" value="1"/>
</dbReference>
<feature type="domain" description="Lon proteolytic" evidence="1">
    <location>
        <begin position="5"/>
        <end position="82"/>
    </location>
</feature>